<dbReference type="OrthoDB" id="3787741at2"/>
<evidence type="ECO:0000313" key="3">
    <source>
        <dbReference type="EMBL" id="TFB96816.1"/>
    </source>
</evidence>
<dbReference type="PANTHER" id="PTHR36834">
    <property type="entry name" value="MEMBRANE PROTEIN-RELATED"/>
    <property type="match status" value="1"/>
</dbReference>
<dbReference type="InterPro" id="IPR006976">
    <property type="entry name" value="VanZ-like"/>
</dbReference>
<evidence type="ECO:0000313" key="4">
    <source>
        <dbReference type="Proteomes" id="UP000297907"/>
    </source>
</evidence>
<comment type="caution">
    <text evidence="3">The sequence shown here is derived from an EMBL/GenBank/DDBJ whole genome shotgun (WGS) entry which is preliminary data.</text>
</comment>
<proteinExistence type="predicted"/>
<keyword evidence="1" id="KW-0472">Membrane</keyword>
<feature type="transmembrane region" description="Helical" evidence="1">
    <location>
        <begin position="42"/>
        <end position="60"/>
    </location>
</feature>
<sequence length="136" mass="15170">MLMATLWPTPLDQGFESSINKLFVVLYRNGVPLWFGYNKLEFTANVLMFIPLGFLVALLLPARIWWLALVICPAMSIAIEMTQALALSARFATVIDVFSNSLGAVIGILIAVMLRAIVYERDQKVIARAVWAQGLR</sequence>
<dbReference type="Pfam" id="PF04892">
    <property type="entry name" value="VanZ"/>
    <property type="match status" value="1"/>
</dbReference>
<feature type="transmembrane region" description="Helical" evidence="1">
    <location>
        <begin position="98"/>
        <end position="118"/>
    </location>
</feature>
<feature type="domain" description="VanZ-like" evidence="2">
    <location>
        <begin position="34"/>
        <end position="114"/>
    </location>
</feature>
<keyword evidence="1" id="KW-1133">Transmembrane helix</keyword>
<evidence type="ECO:0000259" key="2">
    <source>
        <dbReference type="Pfam" id="PF04892"/>
    </source>
</evidence>
<protein>
    <submittedName>
        <fullName evidence="3">VanZ family protein</fullName>
    </submittedName>
</protein>
<feature type="transmembrane region" description="Helical" evidence="1">
    <location>
        <begin position="65"/>
        <end position="86"/>
    </location>
</feature>
<dbReference type="EMBL" id="SOFL01000056">
    <property type="protein sequence ID" value="TFB96816.1"/>
    <property type="molecule type" value="Genomic_DNA"/>
</dbReference>
<dbReference type="AlphaFoldDB" id="A0A4R8VZJ4"/>
<reference evidence="3 4" key="1">
    <citation type="submission" date="2019-03" db="EMBL/GenBank/DDBJ databases">
        <title>Genomics of glacier-inhabiting Cryobacterium strains.</title>
        <authorList>
            <person name="Liu Q."/>
            <person name="Xin Y.-H."/>
        </authorList>
    </citation>
    <scope>NUCLEOTIDE SEQUENCE [LARGE SCALE GENOMIC DNA]</scope>
    <source>
        <strain evidence="3 4">RHLS22-1</strain>
    </source>
</reference>
<organism evidence="3 4">
    <name type="scientific">Cryobacterium adonitolivorans</name>
    <dbReference type="NCBI Taxonomy" id="1259189"/>
    <lineage>
        <taxon>Bacteria</taxon>
        <taxon>Bacillati</taxon>
        <taxon>Actinomycetota</taxon>
        <taxon>Actinomycetes</taxon>
        <taxon>Micrococcales</taxon>
        <taxon>Microbacteriaceae</taxon>
        <taxon>Cryobacterium</taxon>
    </lineage>
</organism>
<keyword evidence="4" id="KW-1185">Reference proteome</keyword>
<dbReference type="InterPro" id="IPR053150">
    <property type="entry name" value="Teicoplanin_resist-assoc"/>
</dbReference>
<accession>A0A4R8VZJ4</accession>
<dbReference type="PANTHER" id="PTHR36834:SF1">
    <property type="entry name" value="INTEGRAL MEMBRANE PROTEIN"/>
    <property type="match status" value="1"/>
</dbReference>
<name>A0A4R8VZJ4_9MICO</name>
<keyword evidence="1" id="KW-0812">Transmembrane</keyword>
<gene>
    <name evidence="3" type="ORF">E3O42_16900</name>
</gene>
<dbReference type="Proteomes" id="UP000297907">
    <property type="component" value="Unassembled WGS sequence"/>
</dbReference>
<evidence type="ECO:0000256" key="1">
    <source>
        <dbReference type="SAM" id="Phobius"/>
    </source>
</evidence>